<name>A0A9P7YDK1_9HELO</name>
<comment type="caution">
    <text evidence="6">The sequence shown here is derived from an EMBL/GenBank/DDBJ whole genome shotgun (WGS) entry which is preliminary data.</text>
</comment>
<dbReference type="PANTHER" id="PTHR48022">
    <property type="entry name" value="PLASTIDIC GLUCOSE TRANSPORTER 4"/>
    <property type="match status" value="1"/>
</dbReference>
<dbReference type="InterPro" id="IPR005828">
    <property type="entry name" value="MFS_sugar_transport-like"/>
</dbReference>
<feature type="transmembrane region" description="Helical" evidence="5">
    <location>
        <begin position="110"/>
        <end position="127"/>
    </location>
</feature>
<accession>A0A9P7YDK1</accession>
<keyword evidence="4 5" id="KW-0472">Membrane</keyword>
<protein>
    <recommendedName>
        <fullName evidence="8">Major facilitator superfamily (MFS) profile domain-containing protein</fullName>
    </recommendedName>
</protein>
<dbReference type="EMBL" id="MU251616">
    <property type="protein sequence ID" value="KAG9231242.1"/>
    <property type="molecule type" value="Genomic_DNA"/>
</dbReference>
<evidence type="ECO:0008006" key="8">
    <source>
        <dbReference type="Google" id="ProtNLM"/>
    </source>
</evidence>
<evidence type="ECO:0000256" key="4">
    <source>
        <dbReference type="ARBA" id="ARBA00023136"/>
    </source>
</evidence>
<evidence type="ECO:0000256" key="1">
    <source>
        <dbReference type="ARBA" id="ARBA00004141"/>
    </source>
</evidence>
<evidence type="ECO:0000256" key="3">
    <source>
        <dbReference type="ARBA" id="ARBA00022989"/>
    </source>
</evidence>
<dbReference type="GO" id="GO:0016020">
    <property type="term" value="C:membrane"/>
    <property type="evidence" value="ECO:0007669"/>
    <property type="project" value="UniProtKB-SubCell"/>
</dbReference>
<feature type="transmembrane region" description="Helical" evidence="5">
    <location>
        <begin position="27"/>
        <end position="46"/>
    </location>
</feature>
<keyword evidence="3 5" id="KW-1133">Transmembrane helix</keyword>
<reference evidence="6" key="1">
    <citation type="journal article" date="2021" name="IMA Fungus">
        <title>Genomic characterization of three marine fungi, including Emericellopsis atlantica sp. nov. with signatures of a generalist lifestyle and marine biomass degradation.</title>
        <authorList>
            <person name="Hagestad O.C."/>
            <person name="Hou L."/>
            <person name="Andersen J.H."/>
            <person name="Hansen E.H."/>
            <person name="Altermark B."/>
            <person name="Li C."/>
            <person name="Kuhnert E."/>
            <person name="Cox R.J."/>
            <person name="Crous P.W."/>
            <person name="Spatafora J.W."/>
            <person name="Lail K."/>
            <person name="Amirebrahimi M."/>
            <person name="Lipzen A."/>
            <person name="Pangilinan J."/>
            <person name="Andreopoulos W."/>
            <person name="Hayes R.D."/>
            <person name="Ng V."/>
            <person name="Grigoriev I.V."/>
            <person name="Jackson S.A."/>
            <person name="Sutton T.D.S."/>
            <person name="Dobson A.D.W."/>
            <person name="Rama T."/>
        </authorList>
    </citation>
    <scope>NUCLEOTIDE SEQUENCE</scope>
    <source>
        <strain evidence="6">TRa018bII</strain>
    </source>
</reference>
<gene>
    <name evidence="6" type="ORF">BJ875DRAFT_545538</name>
</gene>
<keyword evidence="2 5" id="KW-0812">Transmembrane</keyword>
<evidence type="ECO:0000313" key="6">
    <source>
        <dbReference type="EMBL" id="KAG9231242.1"/>
    </source>
</evidence>
<evidence type="ECO:0000256" key="2">
    <source>
        <dbReference type="ARBA" id="ARBA00022692"/>
    </source>
</evidence>
<dbReference type="InterPro" id="IPR036259">
    <property type="entry name" value="MFS_trans_sf"/>
</dbReference>
<organism evidence="6 7">
    <name type="scientific">Amylocarpus encephaloides</name>
    <dbReference type="NCBI Taxonomy" id="45428"/>
    <lineage>
        <taxon>Eukaryota</taxon>
        <taxon>Fungi</taxon>
        <taxon>Dikarya</taxon>
        <taxon>Ascomycota</taxon>
        <taxon>Pezizomycotina</taxon>
        <taxon>Leotiomycetes</taxon>
        <taxon>Helotiales</taxon>
        <taxon>Helotiales incertae sedis</taxon>
        <taxon>Amylocarpus</taxon>
    </lineage>
</organism>
<dbReference type="Gene3D" id="1.20.1250.20">
    <property type="entry name" value="MFS general substrate transporter like domains"/>
    <property type="match status" value="1"/>
</dbReference>
<dbReference type="Pfam" id="PF00083">
    <property type="entry name" value="Sugar_tr"/>
    <property type="match status" value="1"/>
</dbReference>
<dbReference type="Proteomes" id="UP000824998">
    <property type="component" value="Unassembled WGS sequence"/>
</dbReference>
<evidence type="ECO:0000256" key="5">
    <source>
        <dbReference type="SAM" id="Phobius"/>
    </source>
</evidence>
<evidence type="ECO:0000313" key="7">
    <source>
        <dbReference type="Proteomes" id="UP000824998"/>
    </source>
</evidence>
<comment type="subcellular location">
    <subcellularLocation>
        <location evidence="1">Membrane</location>
        <topology evidence="1">Multi-pass membrane protein</topology>
    </subcellularLocation>
</comment>
<proteinExistence type="predicted"/>
<dbReference type="InterPro" id="IPR050360">
    <property type="entry name" value="MFS_Sugar_Transporters"/>
</dbReference>
<sequence length="165" mass="18437">MGVGNTALDFVGTCLSWPLMTYIGRRTIYLTGMAFMTTFLFIIAFLDFGRSHSGVVWAQASLMDVWTFTYQSTVGPICFVLISEAFDCIIFTVAMPYMLGSGQGNWRGKAGFLFGAISAAYSAWRWMRIPETKGRTFEELDILFEKKVPSGQFKKYDLIHAGEGA</sequence>
<dbReference type="GO" id="GO:0005351">
    <property type="term" value="F:carbohydrate:proton symporter activity"/>
    <property type="evidence" value="ECO:0007669"/>
    <property type="project" value="TreeGrafter"/>
</dbReference>
<dbReference type="AlphaFoldDB" id="A0A9P7YDK1"/>
<dbReference type="SUPFAM" id="SSF103473">
    <property type="entry name" value="MFS general substrate transporter"/>
    <property type="match status" value="1"/>
</dbReference>
<dbReference type="OrthoDB" id="6612291at2759"/>
<keyword evidence="7" id="KW-1185">Reference proteome</keyword>
<feature type="transmembrane region" description="Helical" evidence="5">
    <location>
        <begin position="74"/>
        <end position="98"/>
    </location>
</feature>
<dbReference type="PANTHER" id="PTHR48022:SF83">
    <property type="entry name" value="MAJOR FACILITATOR SUPERFAMILY (MFS) PROFILE DOMAIN-CONTAINING PROTEIN"/>
    <property type="match status" value="1"/>
</dbReference>